<keyword evidence="3" id="KW-1185">Reference proteome</keyword>
<dbReference type="AlphaFoldDB" id="A0A839E105"/>
<dbReference type="Pfam" id="PF03929">
    <property type="entry name" value="PepSY_TM"/>
    <property type="match status" value="1"/>
</dbReference>
<feature type="transmembrane region" description="Helical" evidence="1">
    <location>
        <begin position="28"/>
        <end position="52"/>
    </location>
</feature>
<dbReference type="InterPro" id="IPR005625">
    <property type="entry name" value="PepSY-ass_TM"/>
</dbReference>
<protein>
    <submittedName>
        <fullName evidence="2">Putative iron-regulated membrane protein</fullName>
    </submittedName>
</protein>
<feature type="transmembrane region" description="Helical" evidence="1">
    <location>
        <begin position="358"/>
        <end position="379"/>
    </location>
</feature>
<gene>
    <name evidence="2" type="ORF">FHX42_004149</name>
</gene>
<feature type="transmembrane region" description="Helical" evidence="1">
    <location>
        <begin position="167"/>
        <end position="187"/>
    </location>
</feature>
<organism evidence="2 3">
    <name type="scientific">Halosaccharopolyspora lacisalsi</name>
    <dbReference type="NCBI Taxonomy" id="1000566"/>
    <lineage>
        <taxon>Bacteria</taxon>
        <taxon>Bacillati</taxon>
        <taxon>Actinomycetota</taxon>
        <taxon>Actinomycetes</taxon>
        <taxon>Pseudonocardiales</taxon>
        <taxon>Pseudonocardiaceae</taxon>
        <taxon>Halosaccharopolyspora</taxon>
    </lineage>
</organism>
<name>A0A839E105_9PSEU</name>
<dbReference type="PANTHER" id="PTHR34219:SF1">
    <property type="entry name" value="PEPSY DOMAIN-CONTAINING PROTEIN"/>
    <property type="match status" value="1"/>
</dbReference>
<keyword evidence="1" id="KW-0472">Membrane</keyword>
<evidence type="ECO:0000256" key="1">
    <source>
        <dbReference type="SAM" id="Phobius"/>
    </source>
</evidence>
<dbReference type="Proteomes" id="UP000569329">
    <property type="component" value="Unassembled WGS sequence"/>
</dbReference>
<evidence type="ECO:0000313" key="2">
    <source>
        <dbReference type="EMBL" id="MBA8826770.1"/>
    </source>
</evidence>
<feature type="transmembrane region" description="Helical" evidence="1">
    <location>
        <begin position="400"/>
        <end position="428"/>
    </location>
</feature>
<evidence type="ECO:0000313" key="3">
    <source>
        <dbReference type="Proteomes" id="UP000569329"/>
    </source>
</evidence>
<feature type="transmembrane region" description="Helical" evidence="1">
    <location>
        <begin position="212"/>
        <end position="234"/>
    </location>
</feature>
<keyword evidence="1" id="KW-1133">Transmembrane helix</keyword>
<reference evidence="2 3" key="1">
    <citation type="submission" date="2020-07" db="EMBL/GenBank/DDBJ databases">
        <title>Sequencing the genomes of 1000 actinobacteria strains.</title>
        <authorList>
            <person name="Klenk H.-P."/>
        </authorList>
    </citation>
    <scope>NUCLEOTIDE SEQUENCE [LARGE SCALE GENOMIC DNA]</scope>
    <source>
        <strain evidence="2 3">DSM 45975</strain>
    </source>
</reference>
<dbReference type="RefSeq" id="WP_182545966.1">
    <property type="nucleotide sequence ID" value="NZ_JACGWZ010000006.1"/>
</dbReference>
<keyword evidence="1" id="KW-0812">Transmembrane</keyword>
<comment type="caution">
    <text evidence="2">The sequence shown here is derived from an EMBL/GenBank/DDBJ whole genome shotgun (WGS) entry which is preliminary data.</text>
</comment>
<dbReference type="EMBL" id="JACGWZ010000006">
    <property type="protein sequence ID" value="MBA8826770.1"/>
    <property type="molecule type" value="Genomic_DNA"/>
</dbReference>
<sequence length="440" mass="47321">MSVEESTTTEGEGSVDRRGPLRPLLWRLHFFAGLLVAPIVLSLAVTGILFAWNPQIESALYAHALTAVAEGPARPLSEQVEAAHQRHPAWTVRAVAPPAHDGATTGVTLTPPDAVSTASAPAPGTVTVYVDPASARVTGRIVETRRPSEWLRNLHSNWLLGPTAEPITELAAIWVVVSLLTGLYLWWPRGRARRRALRMPWRSRGRGRWRQVHTLVGAGTSALLLVMVGTGLTWTNYAGAWVDALKTSLSAETPSVSRELDGPSGAANAGVDEVLSSARAAGLRAPLEIEPLGEPGRAWTASTIDNTWPIETTTVAVDPGTGRVVDRIGWDDHPLLAKATALGIDFHQAQLFGTVNQVLLTALALALIVLIVAGYRMWWRRRPVGKLGAPPRAGPLLRTVPVPLLIGFGLLMVLLPLLGASFLVYLVVERLTRARWGANP</sequence>
<accession>A0A839E105</accession>
<proteinExistence type="predicted"/>
<dbReference type="PANTHER" id="PTHR34219">
    <property type="entry name" value="IRON-REGULATED INNER MEMBRANE PROTEIN-RELATED"/>
    <property type="match status" value="1"/>
</dbReference>